<dbReference type="EMBL" id="RHFK02000002">
    <property type="protein sequence ID" value="TWW79450.1"/>
    <property type="molecule type" value="Genomic_DNA"/>
</dbReference>
<keyword evidence="2" id="KW-1003">Cell membrane</keyword>
<protein>
    <recommendedName>
        <fullName evidence="6">UPAR/Ly6 domain-containing protein</fullName>
    </recommendedName>
</protein>
<organism evidence="7 8">
    <name type="scientific">Takifugu flavidus</name>
    <name type="common">sansaifugu</name>
    <dbReference type="NCBI Taxonomy" id="433684"/>
    <lineage>
        <taxon>Eukaryota</taxon>
        <taxon>Metazoa</taxon>
        <taxon>Chordata</taxon>
        <taxon>Craniata</taxon>
        <taxon>Vertebrata</taxon>
        <taxon>Euteleostomi</taxon>
        <taxon>Actinopterygii</taxon>
        <taxon>Neopterygii</taxon>
        <taxon>Teleostei</taxon>
        <taxon>Neoteleostei</taxon>
        <taxon>Acanthomorphata</taxon>
        <taxon>Eupercaria</taxon>
        <taxon>Tetraodontiformes</taxon>
        <taxon>Tetradontoidea</taxon>
        <taxon>Tetraodontidae</taxon>
        <taxon>Takifugu</taxon>
    </lineage>
</organism>
<feature type="domain" description="UPAR/Ly6" evidence="6">
    <location>
        <begin position="69"/>
        <end position="160"/>
    </location>
</feature>
<sequence>WVEDVGGTAVIRCICEADNPKDTHTQTCTHTHVNSQERQPQQVQVNSQIKDMLLSLLLLFVLASPALSLKCYVCSSSTTNEECNKNTQECQAPVDMCMTVVDTLGSAKSIVKQCASQDTCNSASSSVDANGDGNAINCCNTHDLCNFSGAKSVHVRTSVLLSAAGALLLLSH</sequence>
<evidence type="ECO:0000313" key="7">
    <source>
        <dbReference type="EMBL" id="TWW79450.1"/>
    </source>
</evidence>
<dbReference type="SMART" id="SM00134">
    <property type="entry name" value="LU"/>
    <property type="match status" value="1"/>
</dbReference>
<name>A0A5C6PMD5_9TELE</name>
<evidence type="ECO:0000256" key="2">
    <source>
        <dbReference type="ARBA" id="ARBA00022475"/>
    </source>
</evidence>
<dbReference type="GO" id="GO:0098552">
    <property type="term" value="C:side of membrane"/>
    <property type="evidence" value="ECO:0007669"/>
    <property type="project" value="UniProtKB-KW"/>
</dbReference>
<dbReference type="SUPFAM" id="SSF57302">
    <property type="entry name" value="Snake toxin-like"/>
    <property type="match status" value="1"/>
</dbReference>
<comment type="subcellular location">
    <subcellularLocation>
        <location evidence="1">Cell membrane</location>
    </subcellularLocation>
</comment>
<evidence type="ECO:0000256" key="1">
    <source>
        <dbReference type="ARBA" id="ARBA00004236"/>
    </source>
</evidence>
<proteinExistence type="predicted"/>
<keyword evidence="4" id="KW-0472">Membrane</keyword>
<reference evidence="7 8" key="1">
    <citation type="submission" date="2019-04" db="EMBL/GenBank/DDBJ databases">
        <title>Chromosome genome assembly for Takifugu flavidus.</title>
        <authorList>
            <person name="Xiao S."/>
        </authorList>
    </citation>
    <scope>NUCLEOTIDE SEQUENCE [LARGE SCALE GENOMIC DNA]</scope>
    <source>
        <strain evidence="7">HTHZ2018</strain>
        <tissue evidence="7">Muscle</tissue>
    </source>
</reference>
<evidence type="ECO:0000256" key="3">
    <source>
        <dbReference type="ARBA" id="ARBA00022729"/>
    </source>
</evidence>
<evidence type="ECO:0000256" key="4">
    <source>
        <dbReference type="ARBA" id="ARBA00023136"/>
    </source>
</evidence>
<evidence type="ECO:0000256" key="5">
    <source>
        <dbReference type="ARBA" id="ARBA00023180"/>
    </source>
</evidence>
<dbReference type="InterPro" id="IPR051110">
    <property type="entry name" value="Ly-6/neurotoxin-like_GPI-ap"/>
</dbReference>
<keyword evidence="3" id="KW-0732">Signal</keyword>
<dbReference type="InterPro" id="IPR045860">
    <property type="entry name" value="Snake_toxin-like_sf"/>
</dbReference>
<dbReference type="Proteomes" id="UP000324091">
    <property type="component" value="Chromosome 10"/>
</dbReference>
<keyword evidence="8" id="KW-1185">Reference proteome</keyword>
<evidence type="ECO:0000259" key="6">
    <source>
        <dbReference type="SMART" id="SM00134"/>
    </source>
</evidence>
<dbReference type="Pfam" id="PF00087">
    <property type="entry name" value="Toxin_TOLIP"/>
    <property type="match status" value="1"/>
</dbReference>
<feature type="non-terminal residue" evidence="7">
    <location>
        <position position="1"/>
    </location>
</feature>
<dbReference type="PANTHER" id="PTHR16983:SF10">
    <property type="entry name" value="PROTEIN QUIVER"/>
    <property type="match status" value="1"/>
</dbReference>
<comment type="caution">
    <text evidence="7">The sequence shown here is derived from an EMBL/GenBank/DDBJ whole genome shotgun (WGS) entry which is preliminary data.</text>
</comment>
<dbReference type="Gene3D" id="2.10.60.10">
    <property type="entry name" value="CD59"/>
    <property type="match status" value="1"/>
</dbReference>
<accession>A0A5C6PMD5</accession>
<dbReference type="InterPro" id="IPR035076">
    <property type="entry name" value="Toxin/TOLIP"/>
</dbReference>
<dbReference type="InterPro" id="IPR016054">
    <property type="entry name" value="LY6_UPA_recep-like"/>
</dbReference>
<dbReference type="PANTHER" id="PTHR16983">
    <property type="entry name" value="UPAR/LY6 DOMAIN-CONTAINING PROTEIN"/>
    <property type="match status" value="1"/>
</dbReference>
<keyword evidence="5" id="KW-0325">Glycoprotein</keyword>
<gene>
    <name evidence="7" type="ORF">D4764_10G0004800</name>
</gene>
<evidence type="ECO:0000313" key="8">
    <source>
        <dbReference type="Proteomes" id="UP000324091"/>
    </source>
</evidence>
<dbReference type="AlphaFoldDB" id="A0A5C6PMD5"/>